<keyword evidence="2" id="KW-1185">Reference proteome</keyword>
<sequence>MVTPILADAEIEPTKLVEVEEEPDSPRSSRDLKSPSSTTTTPLASRRDSDLLKDKENEAPKANGKQPEVADGTMKTIEI</sequence>
<proteinExistence type="predicted"/>
<dbReference type="EMBL" id="JANAKD010001356">
    <property type="protein sequence ID" value="KAJ3480313.1"/>
    <property type="molecule type" value="Genomic_DNA"/>
</dbReference>
<accession>A0ACC1QJY7</accession>
<comment type="caution">
    <text evidence="1">The sequence shown here is derived from an EMBL/GenBank/DDBJ whole genome shotgun (WGS) entry which is preliminary data.</text>
</comment>
<gene>
    <name evidence="1" type="ORF">NLG97_g8097</name>
</gene>
<evidence type="ECO:0000313" key="1">
    <source>
        <dbReference type="EMBL" id="KAJ3480313.1"/>
    </source>
</evidence>
<reference evidence="1" key="1">
    <citation type="submission" date="2022-07" db="EMBL/GenBank/DDBJ databases">
        <title>Genome Sequence of Lecanicillium saksenae.</title>
        <authorList>
            <person name="Buettner E."/>
        </authorList>
    </citation>
    <scope>NUCLEOTIDE SEQUENCE</scope>
    <source>
        <strain evidence="1">VT-O1</strain>
    </source>
</reference>
<protein>
    <submittedName>
        <fullName evidence="1">Uncharacterized protein</fullName>
    </submittedName>
</protein>
<dbReference type="Proteomes" id="UP001148737">
    <property type="component" value="Unassembled WGS sequence"/>
</dbReference>
<organism evidence="1 2">
    <name type="scientific">Lecanicillium saksenae</name>
    <dbReference type="NCBI Taxonomy" id="468837"/>
    <lineage>
        <taxon>Eukaryota</taxon>
        <taxon>Fungi</taxon>
        <taxon>Dikarya</taxon>
        <taxon>Ascomycota</taxon>
        <taxon>Pezizomycotina</taxon>
        <taxon>Sordariomycetes</taxon>
        <taxon>Hypocreomycetidae</taxon>
        <taxon>Hypocreales</taxon>
        <taxon>Cordycipitaceae</taxon>
        <taxon>Lecanicillium</taxon>
    </lineage>
</organism>
<evidence type="ECO:0000313" key="2">
    <source>
        <dbReference type="Proteomes" id="UP001148737"/>
    </source>
</evidence>
<name>A0ACC1QJY7_9HYPO</name>